<evidence type="ECO:0000313" key="5">
    <source>
        <dbReference type="Proteomes" id="UP001165269"/>
    </source>
</evidence>
<dbReference type="Proteomes" id="UP001165269">
    <property type="component" value="Unassembled WGS sequence"/>
</dbReference>
<gene>
    <name evidence="4" type="ORF">MQP27_41995</name>
</gene>
<dbReference type="SMART" id="SM00641">
    <property type="entry name" value="Glyco_25"/>
    <property type="match status" value="1"/>
</dbReference>
<dbReference type="InterPro" id="IPR017853">
    <property type="entry name" value="GH"/>
</dbReference>
<dbReference type="InterPro" id="IPR018077">
    <property type="entry name" value="Glyco_hydro_fam25_subgr"/>
</dbReference>
<sequence length="313" mass="34450">MTTNTCRGIDVSAYQSTQDWAAHKKDGVAFAFAKATEGEHTRDQRFDTHIAGIIKAGLTPGAYHLAWPTQDADAEAANYIAAVAPYARSTHLIHWLDLEAYNDGRNYQGRSDAQILAWATTWLAIVQTAFPTQRVGAYTSAADVAQGHIPPDTPLWFPRYPGPSVDTYAEAERAARPAPSGHTALFWQFTSSPLDRSICYMSADDLHTWATGGTTPAHPKYEPYPGRSFFLRGAGPAYGKRSPIFTAMGRRLVDVGCGHYKVGPGPVLGKADVTSYEAWQRQYNATHHKRWTGDALTWPPGRETWDALKVPKT</sequence>
<dbReference type="EMBL" id="JALDAY010000015">
    <property type="protein sequence ID" value="MCI3277663.1"/>
    <property type="molecule type" value="Genomic_DNA"/>
</dbReference>
<accession>A0ABS9YK78</accession>
<reference evidence="4" key="1">
    <citation type="submission" date="2022-03" db="EMBL/GenBank/DDBJ databases">
        <title>Streptomyces 7R015 and 7R016 isolated from Barleria lupulina in Thailand.</title>
        <authorList>
            <person name="Kanchanasin P."/>
            <person name="Phongsopitanun W."/>
            <person name="Tanasupawat S."/>
        </authorList>
    </citation>
    <scope>NUCLEOTIDE SEQUENCE</scope>
    <source>
        <strain evidence="4">7R015</strain>
    </source>
</reference>
<dbReference type="Pfam" id="PF01183">
    <property type="entry name" value="Glyco_hydro_25"/>
    <property type="match status" value="1"/>
</dbReference>
<evidence type="ECO:0000256" key="1">
    <source>
        <dbReference type="ARBA" id="ARBA00010646"/>
    </source>
</evidence>
<dbReference type="Gene3D" id="3.20.20.80">
    <property type="entry name" value="Glycosidases"/>
    <property type="match status" value="1"/>
</dbReference>
<dbReference type="InterPro" id="IPR047763">
    <property type="entry name" value="PG_bind_dom_phiBT1-type"/>
</dbReference>
<dbReference type="CDD" id="cd00599">
    <property type="entry name" value="GH25_muramidase"/>
    <property type="match status" value="1"/>
</dbReference>
<evidence type="ECO:0000256" key="3">
    <source>
        <dbReference type="ARBA" id="ARBA00023295"/>
    </source>
</evidence>
<name>A0ABS9YK78_9ACTN</name>
<dbReference type="PANTHER" id="PTHR34135">
    <property type="entry name" value="LYSOZYME"/>
    <property type="match status" value="1"/>
</dbReference>
<evidence type="ECO:0000256" key="2">
    <source>
        <dbReference type="ARBA" id="ARBA00022801"/>
    </source>
</evidence>
<organism evidence="4 5">
    <name type="scientific">Streptomyces cylindrosporus</name>
    <dbReference type="NCBI Taxonomy" id="2927583"/>
    <lineage>
        <taxon>Bacteria</taxon>
        <taxon>Bacillati</taxon>
        <taxon>Actinomycetota</taxon>
        <taxon>Actinomycetes</taxon>
        <taxon>Kitasatosporales</taxon>
        <taxon>Streptomycetaceae</taxon>
        <taxon>Streptomyces</taxon>
    </lineage>
</organism>
<keyword evidence="2" id="KW-0378">Hydrolase</keyword>
<dbReference type="PANTHER" id="PTHR34135:SF2">
    <property type="entry name" value="LYSOZYME"/>
    <property type="match status" value="1"/>
</dbReference>
<dbReference type="InterPro" id="IPR002053">
    <property type="entry name" value="Glyco_hydro_25"/>
</dbReference>
<dbReference type="SUPFAM" id="SSF51445">
    <property type="entry name" value="(Trans)glycosidases"/>
    <property type="match status" value="1"/>
</dbReference>
<keyword evidence="3" id="KW-0326">Glycosidase</keyword>
<dbReference type="RefSeq" id="WP_242775510.1">
    <property type="nucleotide sequence ID" value="NZ_JALDAY010000015.1"/>
</dbReference>
<evidence type="ECO:0000313" key="4">
    <source>
        <dbReference type="EMBL" id="MCI3277663.1"/>
    </source>
</evidence>
<proteinExistence type="inferred from homology"/>
<protein>
    <submittedName>
        <fullName evidence="4">Peptidoglycan-binding protein</fullName>
    </submittedName>
</protein>
<comment type="caution">
    <text evidence="4">The sequence shown here is derived from an EMBL/GenBank/DDBJ whole genome shotgun (WGS) entry which is preliminary data.</text>
</comment>
<keyword evidence="5" id="KW-1185">Reference proteome</keyword>
<dbReference type="PROSITE" id="PS51904">
    <property type="entry name" value="GLYCOSYL_HYDROL_F25_2"/>
    <property type="match status" value="1"/>
</dbReference>
<dbReference type="NCBIfam" id="NF038080">
    <property type="entry name" value="PG_bind_siph"/>
    <property type="match status" value="1"/>
</dbReference>
<comment type="similarity">
    <text evidence="1">Belongs to the glycosyl hydrolase 25 family.</text>
</comment>